<dbReference type="Pfam" id="PF00188">
    <property type="entry name" value="CAP"/>
    <property type="match status" value="1"/>
</dbReference>
<dbReference type="RefSeq" id="XP_031763794.2">
    <property type="nucleotide sequence ID" value="XM_031907934.2"/>
</dbReference>
<dbReference type="InterPro" id="IPR014044">
    <property type="entry name" value="CAP_dom"/>
</dbReference>
<accession>A0A6J3BVL3</accession>
<dbReference type="Gene3D" id="3.40.33.10">
    <property type="entry name" value="CAP"/>
    <property type="match status" value="1"/>
</dbReference>
<evidence type="ECO:0000256" key="1">
    <source>
        <dbReference type="ARBA" id="ARBA00004613"/>
    </source>
</evidence>
<organism evidence="5 7">
    <name type="scientific">Galleria mellonella</name>
    <name type="common">Greater wax moth</name>
    <dbReference type="NCBI Taxonomy" id="7137"/>
    <lineage>
        <taxon>Eukaryota</taxon>
        <taxon>Metazoa</taxon>
        <taxon>Ecdysozoa</taxon>
        <taxon>Arthropoda</taxon>
        <taxon>Hexapoda</taxon>
        <taxon>Insecta</taxon>
        <taxon>Pterygota</taxon>
        <taxon>Neoptera</taxon>
        <taxon>Endopterygota</taxon>
        <taxon>Lepidoptera</taxon>
        <taxon>Glossata</taxon>
        <taxon>Ditrysia</taxon>
        <taxon>Pyraloidea</taxon>
        <taxon>Pyralidae</taxon>
        <taxon>Galleriinae</taxon>
        <taxon>Galleria</taxon>
    </lineage>
</organism>
<reference evidence="6 7" key="1">
    <citation type="submission" date="2025-05" db="UniProtKB">
        <authorList>
            <consortium name="RefSeq"/>
        </authorList>
    </citation>
    <scope>IDENTIFICATION</scope>
    <source>
        <tissue evidence="6 7">Whole larvae</tissue>
    </source>
</reference>
<gene>
    <name evidence="6 7" type="primary">LOC113516798</name>
</gene>
<keyword evidence="3" id="KW-0472">Membrane</keyword>
<protein>
    <submittedName>
        <fullName evidence="6 7">Serotriflin isoform X2</fullName>
    </submittedName>
</protein>
<dbReference type="Proteomes" id="UP001652740">
    <property type="component" value="Unplaced"/>
</dbReference>
<feature type="transmembrane region" description="Helical" evidence="3">
    <location>
        <begin position="6"/>
        <end position="24"/>
    </location>
</feature>
<evidence type="ECO:0000313" key="7">
    <source>
        <dbReference type="RefSeq" id="XP_031763795.2"/>
    </source>
</evidence>
<sequence length="264" mass="30028">MLSRSVLWIYGFLIFSAILMLDSLRTLDDKQLFPPSKIPDNALNPRRSIVRRKIVLYHNFFRTKVRPSASNMLLMSWHEGAARQAQRYAEQCVFLQHNDPRENTVRNLGACGQNLFVAAQKTPWFFALKTWFLEYKNFTYGAPVHNLKAVGHYTQMVWATSHKLGCGLAHCPGGPWGHFYNYVCHYCPAGNFDTITQYPYKVGSPCGDCPNDCISGELCTNSCPLKDYYSNCDQLVELTDICGQGVCNATCTCGSTRLYKNYPW</sequence>
<dbReference type="SMART" id="SM00198">
    <property type="entry name" value="SCP"/>
    <property type="match status" value="1"/>
</dbReference>
<dbReference type="RefSeq" id="XP_031763795.2">
    <property type="nucleotide sequence ID" value="XM_031907935.2"/>
</dbReference>
<dbReference type="PRINTS" id="PR00837">
    <property type="entry name" value="V5TPXLIKE"/>
</dbReference>
<proteinExistence type="predicted"/>
<comment type="subcellular location">
    <subcellularLocation>
        <location evidence="1">Secreted</location>
    </subcellularLocation>
</comment>
<keyword evidence="3" id="KW-0812">Transmembrane</keyword>
<evidence type="ECO:0000259" key="4">
    <source>
        <dbReference type="SMART" id="SM00198"/>
    </source>
</evidence>
<dbReference type="InterPro" id="IPR035940">
    <property type="entry name" value="CAP_sf"/>
</dbReference>
<evidence type="ECO:0000256" key="3">
    <source>
        <dbReference type="SAM" id="Phobius"/>
    </source>
</evidence>
<keyword evidence="5" id="KW-1185">Reference proteome</keyword>
<dbReference type="InterPro" id="IPR002413">
    <property type="entry name" value="V5_allergen-like"/>
</dbReference>
<evidence type="ECO:0000313" key="6">
    <source>
        <dbReference type="RefSeq" id="XP_031763794.2"/>
    </source>
</evidence>
<dbReference type="Gene3D" id="1.10.10.740">
    <property type="entry name" value="Crisp domain"/>
    <property type="match status" value="1"/>
</dbReference>
<dbReference type="Pfam" id="PF08562">
    <property type="entry name" value="Crisp"/>
    <property type="match status" value="1"/>
</dbReference>
<evidence type="ECO:0000313" key="5">
    <source>
        <dbReference type="Proteomes" id="UP001652740"/>
    </source>
</evidence>
<dbReference type="SUPFAM" id="SSF55797">
    <property type="entry name" value="PR-1-like"/>
    <property type="match status" value="1"/>
</dbReference>
<dbReference type="PANTHER" id="PTHR10334">
    <property type="entry name" value="CYSTEINE-RICH SECRETORY PROTEIN-RELATED"/>
    <property type="match status" value="1"/>
</dbReference>
<feature type="domain" description="SCP" evidence="4">
    <location>
        <begin position="49"/>
        <end position="194"/>
    </location>
</feature>
<keyword evidence="3" id="KW-1133">Transmembrane helix</keyword>
<dbReference type="PRINTS" id="PR00838">
    <property type="entry name" value="V5ALLERGEN"/>
</dbReference>
<dbReference type="InterPro" id="IPR001283">
    <property type="entry name" value="CRISP-related"/>
</dbReference>
<dbReference type="PROSITE" id="PS01009">
    <property type="entry name" value="CRISP_1"/>
    <property type="match status" value="1"/>
</dbReference>
<dbReference type="GeneID" id="113516798"/>
<dbReference type="AlphaFoldDB" id="A0A6J3BVL3"/>
<keyword evidence="2" id="KW-0964">Secreted</keyword>
<dbReference type="GO" id="GO:0005576">
    <property type="term" value="C:extracellular region"/>
    <property type="evidence" value="ECO:0007669"/>
    <property type="project" value="UniProtKB-SubCell"/>
</dbReference>
<dbReference type="InterPro" id="IPR018244">
    <property type="entry name" value="Allrgn_V5/Tpx1_CS"/>
</dbReference>
<name>A0A6J3BVL3_GALME</name>
<dbReference type="InterPro" id="IPR042076">
    <property type="entry name" value="Crisp-like_dom"/>
</dbReference>
<evidence type="ECO:0000256" key="2">
    <source>
        <dbReference type="ARBA" id="ARBA00022525"/>
    </source>
</evidence>
<dbReference type="InterPro" id="IPR013871">
    <property type="entry name" value="Cysteine_rich_secretory"/>
</dbReference>
<dbReference type="SUPFAM" id="SSF57546">
    <property type="entry name" value="Crisp domain-like"/>
    <property type="match status" value="1"/>
</dbReference>